<organism evidence="1 2">
    <name type="scientific">Sphingobium fluviale</name>
    <dbReference type="NCBI Taxonomy" id="2506423"/>
    <lineage>
        <taxon>Bacteria</taxon>
        <taxon>Pseudomonadati</taxon>
        <taxon>Pseudomonadota</taxon>
        <taxon>Alphaproteobacteria</taxon>
        <taxon>Sphingomonadales</taxon>
        <taxon>Sphingomonadaceae</taxon>
        <taxon>Sphingobium</taxon>
    </lineage>
</organism>
<comment type="caution">
    <text evidence="1">The sequence shown here is derived from an EMBL/GenBank/DDBJ whole genome shotgun (WGS) entry which is preliminary data.</text>
</comment>
<dbReference type="Proteomes" id="UP000290958">
    <property type="component" value="Unassembled WGS sequence"/>
</dbReference>
<gene>
    <name evidence="1" type="ORF">EQG66_05460</name>
</gene>
<name>A0A4Q1KJP0_9SPHN</name>
<sequence>MALIASLPSLGGLGFDDGIVFRARIDCDVKAEDGKSRLSFLFPEPDVPLAVDLESDISTEAKFAVLVLSTASDGKSFASWTTASDVVPRPIIQPKDSKLPAPPIFRPLIQFGNGSFENLTPKDGRGMRWSYYHNSISSHGISFKSRGQCKLTNYMEGL</sequence>
<dbReference type="EMBL" id="SBKP01000003">
    <property type="protein sequence ID" value="RXR29978.1"/>
    <property type="molecule type" value="Genomic_DNA"/>
</dbReference>
<evidence type="ECO:0000313" key="2">
    <source>
        <dbReference type="Proteomes" id="UP000290958"/>
    </source>
</evidence>
<reference evidence="2" key="1">
    <citation type="submission" date="2019-01" db="EMBL/GenBank/DDBJ databases">
        <title>Cytophagaceae bacterium strain CAR-16.</title>
        <authorList>
            <person name="Chen W.-M."/>
        </authorList>
    </citation>
    <scope>NUCLEOTIDE SEQUENCE [LARGE SCALE GENOMIC DNA]</scope>
    <source>
        <strain evidence="2">CHR27</strain>
    </source>
</reference>
<protein>
    <submittedName>
        <fullName evidence="1">Uncharacterized protein</fullName>
    </submittedName>
</protein>
<dbReference type="AlphaFoldDB" id="A0A4Q1KJP0"/>
<proteinExistence type="predicted"/>
<evidence type="ECO:0000313" key="1">
    <source>
        <dbReference type="EMBL" id="RXR29978.1"/>
    </source>
</evidence>
<keyword evidence="2" id="KW-1185">Reference proteome</keyword>
<dbReference type="RefSeq" id="WP_129403534.1">
    <property type="nucleotide sequence ID" value="NZ_SBKP01000003.1"/>
</dbReference>
<accession>A0A4Q1KJP0</accession>